<reference evidence="1" key="1">
    <citation type="submission" date="2021-02" db="EMBL/GenBank/DDBJ databases">
        <authorList>
            <consortium name="DOE Joint Genome Institute"/>
            <person name="Ahrendt S."/>
            <person name="Looney B.P."/>
            <person name="Miyauchi S."/>
            <person name="Morin E."/>
            <person name="Drula E."/>
            <person name="Courty P.E."/>
            <person name="Chicoki N."/>
            <person name="Fauchery L."/>
            <person name="Kohler A."/>
            <person name="Kuo A."/>
            <person name="Labutti K."/>
            <person name="Pangilinan J."/>
            <person name="Lipzen A."/>
            <person name="Riley R."/>
            <person name="Andreopoulos W."/>
            <person name="He G."/>
            <person name="Johnson J."/>
            <person name="Barry K.W."/>
            <person name="Grigoriev I.V."/>
            <person name="Nagy L."/>
            <person name="Hibbett D."/>
            <person name="Henrissat B."/>
            <person name="Matheny P.B."/>
            <person name="Labbe J."/>
            <person name="Martin F."/>
        </authorList>
    </citation>
    <scope>NUCLEOTIDE SEQUENCE</scope>
    <source>
        <strain evidence="1">FP105234-sp</strain>
    </source>
</reference>
<organism evidence="1 2">
    <name type="scientific">Auriscalpium vulgare</name>
    <dbReference type="NCBI Taxonomy" id="40419"/>
    <lineage>
        <taxon>Eukaryota</taxon>
        <taxon>Fungi</taxon>
        <taxon>Dikarya</taxon>
        <taxon>Basidiomycota</taxon>
        <taxon>Agaricomycotina</taxon>
        <taxon>Agaricomycetes</taxon>
        <taxon>Russulales</taxon>
        <taxon>Auriscalpiaceae</taxon>
        <taxon>Auriscalpium</taxon>
    </lineage>
</organism>
<name>A0ACB8RWC8_9AGAM</name>
<comment type="caution">
    <text evidence="1">The sequence shown here is derived from an EMBL/GenBank/DDBJ whole genome shotgun (WGS) entry which is preliminary data.</text>
</comment>
<accession>A0ACB8RWC8</accession>
<gene>
    <name evidence="1" type="ORF">FA95DRAFT_1571999</name>
</gene>
<evidence type="ECO:0000313" key="1">
    <source>
        <dbReference type="EMBL" id="KAI0048314.1"/>
    </source>
</evidence>
<sequence>MTLNTDVRFSLGAVQAGALFSTAAMDTAQTCLIATVSWQYLIQNFVNPDITDHIFRTVAALLTFTVNSFFAHRVHRSLAFVSTTEMYEPKIISAVSVLMNLLKVPPRKLQQVWRTIWAAQPVFTTDIIITAGLCYYLRSMSRGMYNTKKMLGTLVSFADNNGALTCASARSIVALASLICWLTMPYNLVYLGFHFTIGKFYSNSLLATLNMRDHVKRTGAAPSGLMDITTPQLHDISMTSHRGRSRWGETGFDTSPYDEEDQVGSIMSKPAAAHVGGNGDIYASPFEGPEKLLEIWFAPSPAHLPGAHTAPDGKFGLRTVARAMWEDMLAIVKCEVLSVVEGAETDAYLLSESSLFVSPHRLILKTCGTTLNLLGLPRILAIARDHASLPTVYRCFYSRKSFFFPERQKGPHREWKDEVGYLDGIFQNGAAYSVGRMNGDHWLLYITGPSADSLSTPGTPVISSQPLPESGEVQIGTTARDDTALGIDYTIEILMTHLPSETSEAFVFGDASTSDDMTPSQRALELSSAIGIADLFPAHLTTLDAYAFTPCGYSSNALLEWGESSQHLDSGARREPGSGGEGYYTIHVTPEQGWSYASFECNVPLSSTPDPQPRHIPDLKTLVRRVVDIFRPGKLSLTLFISSASNDEAEEEEGETAVEAAQRAFKAALTSAGAGSAAESARLPCIYKRTDKINYEFGDYDLAFASFELKA</sequence>
<reference evidence="1" key="2">
    <citation type="journal article" date="2022" name="New Phytol.">
        <title>Evolutionary transition to the ectomycorrhizal habit in the genomes of a hyperdiverse lineage of mushroom-forming fungi.</title>
        <authorList>
            <person name="Looney B."/>
            <person name="Miyauchi S."/>
            <person name="Morin E."/>
            <person name="Drula E."/>
            <person name="Courty P.E."/>
            <person name="Kohler A."/>
            <person name="Kuo A."/>
            <person name="LaButti K."/>
            <person name="Pangilinan J."/>
            <person name="Lipzen A."/>
            <person name="Riley R."/>
            <person name="Andreopoulos W."/>
            <person name="He G."/>
            <person name="Johnson J."/>
            <person name="Nolan M."/>
            <person name="Tritt A."/>
            <person name="Barry K.W."/>
            <person name="Grigoriev I.V."/>
            <person name="Nagy L.G."/>
            <person name="Hibbett D."/>
            <person name="Henrissat B."/>
            <person name="Matheny P.B."/>
            <person name="Labbe J."/>
            <person name="Martin F.M."/>
        </authorList>
    </citation>
    <scope>NUCLEOTIDE SEQUENCE</scope>
    <source>
        <strain evidence="1">FP105234-sp</strain>
    </source>
</reference>
<protein>
    <submittedName>
        <fullName evidence="1">S-adenosylmethionine decarboxylase</fullName>
    </submittedName>
</protein>
<dbReference type="Proteomes" id="UP000814033">
    <property type="component" value="Unassembled WGS sequence"/>
</dbReference>
<dbReference type="EMBL" id="MU275889">
    <property type="protein sequence ID" value="KAI0048314.1"/>
    <property type="molecule type" value="Genomic_DNA"/>
</dbReference>
<evidence type="ECO:0000313" key="2">
    <source>
        <dbReference type="Proteomes" id="UP000814033"/>
    </source>
</evidence>
<keyword evidence="2" id="KW-1185">Reference proteome</keyword>
<proteinExistence type="predicted"/>